<dbReference type="Pfam" id="PF02679">
    <property type="entry name" value="ComA"/>
    <property type="match status" value="1"/>
</dbReference>
<dbReference type="Proteomes" id="UP001556367">
    <property type="component" value="Unassembled WGS sequence"/>
</dbReference>
<protein>
    <recommendedName>
        <fullName evidence="5">Phosphosulfolactate synthase</fullName>
    </recommendedName>
</protein>
<accession>A0ABR3JBG3</accession>
<organism evidence="3 4">
    <name type="scientific">Hohenbuehelia grisea</name>
    <dbReference type="NCBI Taxonomy" id="104357"/>
    <lineage>
        <taxon>Eukaryota</taxon>
        <taxon>Fungi</taxon>
        <taxon>Dikarya</taxon>
        <taxon>Basidiomycota</taxon>
        <taxon>Agaricomycotina</taxon>
        <taxon>Agaricomycetes</taxon>
        <taxon>Agaricomycetidae</taxon>
        <taxon>Agaricales</taxon>
        <taxon>Pleurotineae</taxon>
        <taxon>Pleurotaceae</taxon>
        <taxon>Hohenbuehelia</taxon>
    </lineage>
</organism>
<comment type="caution">
    <text evidence="3">The sequence shown here is derived from an EMBL/GenBank/DDBJ whole genome shotgun (WGS) entry which is preliminary data.</text>
</comment>
<evidence type="ECO:0008006" key="5">
    <source>
        <dbReference type="Google" id="ProtNLM"/>
    </source>
</evidence>
<feature type="region of interest" description="Disordered" evidence="2">
    <location>
        <begin position="31"/>
        <end position="61"/>
    </location>
</feature>
<proteinExistence type="inferred from homology"/>
<dbReference type="InterPro" id="IPR036112">
    <property type="entry name" value="ComA_synth_sf"/>
</dbReference>
<dbReference type="InterPro" id="IPR003830">
    <property type="entry name" value="ComA_synth"/>
</dbReference>
<dbReference type="PANTHER" id="PTHR48413">
    <property type="match status" value="1"/>
</dbReference>
<dbReference type="EMBL" id="JASNQZ010000010">
    <property type="protein sequence ID" value="KAL0953029.1"/>
    <property type="molecule type" value="Genomic_DNA"/>
</dbReference>
<dbReference type="Gene3D" id="3.20.20.70">
    <property type="entry name" value="Aldolase class I"/>
    <property type="match status" value="1"/>
</dbReference>
<sequence>MLRTLIQNATEVSAIVKPRCPRITSRALSVATSATQGYPPPNTVPSSRGPYDSIADRSSSELHPKTPFSFLPTNALHPKPRKTGLTEIRGPYYAPVTQTYLDELLSDWGEYVDGVKFAGGAFSLMPKARLKGLIDVVHGHGCYVSTGGYIERVLSTSAGNTDVIQKYLQTCKDLGFDVLELSSGFLSIPTEDWAELVRLTASFGLKPKPEVGIQWGAGGDASVAELESSGTRDPKWLIDRAKVFIEAGADMIMIESEGITENVRSWRTDAMSAILAALPKEKIMFEAADPEVFAYHIQTQGAHANLFVDHSQIVQLACLRRGIWGTGNTFGRIVTVKDQA</sequence>
<gene>
    <name evidence="3" type="ORF">HGRIS_007231</name>
</gene>
<comment type="similarity">
    <text evidence="1">Belongs to the phosphosulfolactate synthase family.</text>
</comment>
<evidence type="ECO:0000256" key="2">
    <source>
        <dbReference type="SAM" id="MobiDB-lite"/>
    </source>
</evidence>
<evidence type="ECO:0000256" key="1">
    <source>
        <dbReference type="ARBA" id="ARBA00010424"/>
    </source>
</evidence>
<name>A0ABR3JBG3_9AGAR</name>
<dbReference type="PANTHER" id="PTHR48413:SF1">
    <property type="entry name" value="PROTEIN HEAT-STRESS-ASSOCIATED 32"/>
    <property type="match status" value="1"/>
</dbReference>
<reference evidence="4" key="1">
    <citation type="submission" date="2024-06" db="EMBL/GenBank/DDBJ databases">
        <title>Multi-omics analyses provide insights into the biosynthesis of the anticancer antibiotic pleurotin in Hohenbuehelia grisea.</title>
        <authorList>
            <person name="Weaver J.A."/>
            <person name="Alberti F."/>
        </authorList>
    </citation>
    <scope>NUCLEOTIDE SEQUENCE [LARGE SCALE GENOMIC DNA]</scope>
    <source>
        <strain evidence="4">T-177</strain>
    </source>
</reference>
<dbReference type="SUPFAM" id="SSF102110">
    <property type="entry name" value="(2r)-phospho-3-sulfolactate synthase ComA"/>
    <property type="match status" value="1"/>
</dbReference>
<keyword evidence="4" id="KW-1185">Reference proteome</keyword>
<evidence type="ECO:0000313" key="3">
    <source>
        <dbReference type="EMBL" id="KAL0953029.1"/>
    </source>
</evidence>
<evidence type="ECO:0000313" key="4">
    <source>
        <dbReference type="Proteomes" id="UP001556367"/>
    </source>
</evidence>
<dbReference type="InterPro" id="IPR013785">
    <property type="entry name" value="Aldolase_TIM"/>
</dbReference>